<dbReference type="PANTHER" id="PTHR48019">
    <property type="entry name" value="SERUM RESPONSE FACTOR HOMOLOG"/>
    <property type="match status" value="1"/>
</dbReference>
<evidence type="ECO:0000259" key="7">
    <source>
        <dbReference type="PROSITE" id="PS51297"/>
    </source>
</evidence>
<sequence>MGRKKLEIKRIEDKSARQVTFSKRRNGLLKKAKELAVLCDVEVGVFIFSSRGKLYHYCSTNRLSEILHRYHSRVDAEPSASAKVRETKENYSKHAGFLTSGELLQIVERDLEEPYVDQLSVTDLVHLEKQLEAALIRTRSTKTHLLLDSITSLHQKENMLTGENRLLGEKVARNEMNENTNGMIMDLDALSHTPMMSEQQHVSLDLL</sequence>
<keyword evidence="5" id="KW-0539">Nucleus</keyword>
<dbReference type="EMBL" id="JBFOLK010000004">
    <property type="protein sequence ID" value="KAL2519726.1"/>
    <property type="molecule type" value="Genomic_DNA"/>
</dbReference>
<keyword evidence="9" id="KW-1185">Reference proteome</keyword>
<dbReference type="InterPro" id="IPR002100">
    <property type="entry name" value="TF_MADSbox"/>
</dbReference>
<evidence type="ECO:0000256" key="1">
    <source>
        <dbReference type="ARBA" id="ARBA00004123"/>
    </source>
</evidence>
<dbReference type="InterPro" id="IPR033896">
    <property type="entry name" value="MEF2-like_N"/>
</dbReference>
<keyword evidence="3" id="KW-0238">DNA-binding</keyword>
<dbReference type="CDD" id="cd00265">
    <property type="entry name" value="MADS_MEF2_like"/>
    <property type="match status" value="1"/>
</dbReference>
<dbReference type="PROSITE" id="PS50066">
    <property type="entry name" value="MADS_BOX_2"/>
    <property type="match status" value="1"/>
</dbReference>
<dbReference type="Proteomes" id="UP001604336">
    <property type="component" value="Unassembled WGS sequence"/>
</dbReference>
<evidence type="ECO:0000313" key="8">
    <source>
        <dbReference type="EMBL" id="KAL2519726.1"/>
    </source>
</evidence>
<dbReference type="GO" id="GO:0005634">
    <property type="term" value="C:nucleus"/>
    <property type="evidence" value="ECO:0007669"/>
    <property type="project" value="UniProtKB-SubCell"/>
</dbReference>
<dbReference type="InterPro" id="IPR050142">
    <property type="entry name" value="MADS-box/MEF2_TF"/>
</dbReference>
<dbReference type="AlphaFoldDB" id="A0ABD1U3Z2"/>
<evidence type="ECO:0000313" key="9">
    <source>
        <dbReference type="Proteomes" id="UP001604336"/>
    </source>
</evidence>
<protein>
    <submittedName>
        <fullName evidence="8">Agamous-like MADS-box protein AGL31</fullName>
    </submittedName>
</protein>
<evidence type="ECO:0000256" key="3">
    <source>
        <dbReference type="ARBA" id="ARBA00023125"/>
    </source>
</evidence>
<evidence type="ECO:0000256" key="5">
    <source>
        <dbReference type="ARBA" id="ARBA00023242"/>
    </source>
</evidence>
<feature type="domain" description="MADS-box" evidence="6">
    <location>
        <begin position="1"/>
        <end position="61"/>
    </location>
</feature>
<dbReference type="InterPro" id="IPR002487">
    <property type="entry name" value="TF_Kbox"/>
</dbReference>
<evidence type="ECO:0000256" key="4">
    <source>
        <dbReference type="ARBA" id="ARBA00023163"/>
    </source>
</evidence>
<name>A0ABD1U3Z2_9LAMI</name>
<feature type="domain" description="K-box" evidence="7">
    <location>
        <begin position="74"/>
        <end position="177"/>
    </location>
</feature>
<gene>
    <name evidence="8" type="ORF">Adt_15973</name>
</gene>
<dbReference type="GO" id="GO:0003677">
    <property type="term" value="F:DNA binding"/>
    <property type="evidence" value="ECO:0007669"/>
    <property type="project" value="UniProtKB-KW"/>
</dbReference>
<comment type="subcellular location">
    <subcellularLocation>
        <location evidence="1">Nucleus</location>
    </subcellularLocation>
</comment>
<evidence type="ECO:0000256" key="2">
    <source>
        <dbReference type="ARBA" id="ARBA00023015"/>
    </source>
</evidence>
<proteinExistence type="predicted"/>
<dbReference type="InterPro" id="IPR036879">
    <property type="entry name" value="TF_MADSbox_sf"/>
</dbReference>
<dbReference type="PROSITE" id="PS51297">
    <property type="entry name" value="K_BOX"/>
    <property type="match status" value="1"/>
</dbReference>
<keyword evidence="4" id="KW-0804">Transcription</keyword>
<keyword evidence="2" id="KW-0805">Transcription regulation</keyword>
<dbReference type="Gene3D" id="3.40.1810.10">
    <property type="entry name" value="Transcription factor, MADS-box"/>
    <property type="match status" value="1"/>
</dbReference>
<accession>A0ABD1U3Z2</accession>
<comment type="caution">
    <text evidence="8">The sequence shown here is derived from an EMBL/GenBank/DDBJ whole genome shotgun (WGS) entry which is preliminary data.</text>
</comment>
<dbReference type="SMART" id="SM00432">
    <property type="entry name" value="MADS"/>
    <property type="match status" value="1"/>
</dbReference>
<reference evidence="9" key="1">
    <citation type="submission" date="2024-07" db="EMBL/GenBank/DDBJ databases">
        <title>Two chromosome-level genome assemblies of Korean endemic species Abeliophyllum distichum and Forsythia ovata (Oleaceae).</title>
        <authorList>
            <person name="Jang H."/>
        </authorList>
    </citation>
    <scope>NUCLEOTIDE SEQUENCE [LARGE SCALE GENOMIC DNA]</scope>
</reference>
<dbReference type="SUPFAM" id="SSF55455">
    <property type="entry name" value="SRF-like"/>
    <property type="match status" value="1"/>
</dbReference>
<dbReference type="Pfam" id="PF01486">
    <property type="entry name" value="K-box"/>
    <property type="match status" value="1"/>
</dbReference>
<evidence type="ECO:0000259" key="6">
    <source>
        <dbReference type="PROSITE" id="PS50066"/>
    </source>
</evidence>
<dbReference type="PRINTS" id="PR00404">
    <property type="entry name" value="MADSDOMAIN"/>
</dbReference>
<organism evidence="8 9">
    <name type="scientific">Abeliophyllum distichum</name>
    <dbReference type="NCBI Taxonomy" id="126358"/>
    <lineage>
        <taxon>Eukaryota</taxon>
        <taxon>Viridiplantae</taxon>
        <taxon>Streptophyta</taxon>
        <taxon>Embryophyta</taxon>
        <taxon>Tracheophyta</taxon>
        <taxon>Spermatophyta</taxon>
        <taxon>Magnoliopsida</taxon>
        <taxon>eudicotyledons</taxon>
        <taxon>Gunneridae</taxon>
        <taxon>Pentapetalae</taxon>
        <taxon>asterids</taxon>
        <taxon>lamiids</taxon>
        <taxon>Lamiales</taxon>
        <taxon>Oleaceae</taxon>
        <taxon>Forsythieae</taxon>
        <taxon>Abeliophyllum</taxon>
    </lineage>
</organism>
<dbReference type="Pfam" id="PF00319">
    <property type="entry name" value="SRF-TF"/>
    <property type="match status" value="1"/>
</dbReference>